<dbReference type="AlphaFoldDB" id="A0AA41Z189"/>
<name>A0AA41Z189_9HYPH</name>
<sequence length="324" mass="36576">MSGSNLARVAFNKVLEVPANLGSRLIAWPPVASRAGAAYGRAREAHKERVPDLSPADAAIVADLKRTGVHITSLDTLGLTGSDALLDRGRALYARYVSDGTRDPTRARSFQAGAADVMANREIFYWGLNDRLLDIVENYLGVPIGYDGINIFFTKADGRQVAARRWHRDVEDRHMVKIAVYLNDVDEGGGPLQVLRRKLPQHDRTVRGKFPILTQEELERRLADFRIDRDVTTCMGKTGTVVFADTASHYHRGKPATTHDRCAVYFNYFHRVPLRPFRCERSTISRAQIRELAEPLLHRQRDCLLWRESLPMVARLLPPAPVWE</sequence>
<accession>A0AA41Z189</accession>
<protein>
    <recommendedName>
        <fullName evidence="2">Fe2OG dioxygenase domain-containing protein</fullName>
    </recommendedName>
</protein>
<comment type="caution">
    <text evidence="3">The sequence shown here is derived from an EMBL/GenBank/DDBJ whole genome shotgun (WGS) entry which is preliminary data.</text>
</comment>
<evidence type="ECO:0000256" key="1">
    <source>
        <dbReference type="RuleBase" id="RU003682"/>
    </source>
</evidence>
<dbReference type="GO" id="GO:0016491">
    <property type="term" value="F:oxidoreductase activity"/>
    <property type="evidence" value="ECO:0007669"/>
    <property type="project" value="UniProtKB-KW"/>
</dbReference>
<dbReference type="Gene3D" id="2.60.120.620">
    <property type="entry name" value="q2cbj1_9rhob like domain"/>
    <property type="match status" value="1"/>
</dbReference>
<reference evidence="3" key="1">
    <citation type="submission" date="2022-05" db="EMBL/GenBank/DDBJ databases">
        <authorList>
            <person name="Pankratov T."/>
        </authorList>
    </citation>
    <scope>NUCLEOTIDE SEQUENCE</scope>
    <source>
        <strain evidence="3">BP6-180914</strain>
    </source>
</reference>
<evidence type="ECO:0000313" key="3">
    <source>
        <dbReference type="EMBL" id="MCW6508545.1"/>
    </source>
</evidence>
<evidence type="ECO:0000259" key="2">
    <source>
        <dbReference type="PROSITE" id="PS51471"/>
    </source>
</evidence>
<dbReference type="InterPro" id="IPR005123">
    <property type="entry name" value="Oxoglu/Fe-dep_dioxygenase_dom"/>
</dbReference>
<keyword evidence="1" id="KW-0479">Metal-binding</keyword>
<keyword evidence="4" id="KW-1185">Reference proteome</keyword>
<dbReference type="RefSeq" id="WP_282584916.1">
    <property type="nucleotide sequence ID" value="NZ_JAMOIM010000006.1"/>
</dbReference>
<feature type="domain" description="Fe2OG dioxygenase" evidence="2">
    <location>
        <begin position="128"/>
        <end position="272"/>
    </location>
</feature>
<dbReference type="Proteomes" id="UP001165667">
    <property type="component" value="Unassembled WGS sequence"/>
</dbReference>
<dbReference type="EMBL" id="JAMOIM010000006">
    <property type="protein sequence ID" value="MCW6508545.1"/>
    <property type="molecule type" value="Genomic_DNA"/>
</dbReference>
<keyword evidence="1" id="KW-0560">Oxidoreductase</keyword>
<gene>
    <name evidence="3" type="ORF">M8523_11000</name>
</gene>
<dbReference type="SUPFAM" id="SSF51197">
    <property type="entry name" value="Clavaminate synthase-like"/>
    <property type="match status" value="1"/>
</dbReference>
<dbReference type="GO" id="GO:0046872">
    <property type="term" value="F:metal ion binding"/>
    <property type="evidence" value="ECO:0007669"/>
    <property type="project" value="UniProtKB-KW"/>
</dbReference>
<proteinExistence type="inferred from homology"/>
<keyword evidence="1" id="KW-0408">Iron</keyword>
<evidence type="ECO:0000313" key="4">
    <source>
        <dbReference type="Proteomes" id="UP001165667"/>
    </source>
</evidence>
<dbReference type="PROSITE" id="PS51471">
    <property type="entry name" value="FE2OG_OXY"/>
    <property type="match status" value="1"/>
</dbReference>
<comment type="similarity">
    <text evidence="1">Belongs to the iron/ascorbate-dependent oxidoreductase family.</text>
</comment>
<organism evidence="3 4">
    <name type="scientific">Lichenifustis flavocetrariae</name>
    <dbReference type="NCBI Taxonomy" id="2949735"/>
    <lineage>
        <taxon>Bacteria</taxon>
        <taxon>Pseudomonadati</taxon>
        <taxon>Pseudomonadota</taxon>
        <taxon>Alphaproteobacteria</taxon>
        <taxon>Hyphomicrobiales</taxon>
        <taxon>Lichenihabitantaceae</taxon>
        <taxon>Lichenifustis</taxon>
    </lineage>
</organism>